<evidence type="ECO:0000313" key="2">
    <source>
        <dbReference type="Proteomes" id="UP000023152"/>
    </source>
</evidence>
<protein>
    <submittedName>
        <fullName evidence="1">Uncharacterized protein</fullName>
    </submittedName>
</protein>
<dbReference type="EMBL" id="ASPP01044075">
    <property type="protein sequence ID" value="ETN99386.1"/>
    <property type="molecule type" value="Genomic_DNA"/>
</dbReference>
<name>X6LE71_RETFI</name>
<comment type="caution">
    <text evidence="1">The sequence shown here is derived from an EMBL/GenBank/DDBJ whole genome shotgun (WGS) entry which is preliminary data.</text>
</comment>
<reference evidence="1 2" key="1">
    <citation type="journal article" date="2013" name="Curr. Biol.">
        <title>The Genome of the Foraminiferan Reticulomyxa filosa.</title>
        <authorList>
            <person name="Glockner G."/>
            <person name="Hulsmann N."/>
            <person name="Schleicher M."/>
            <person name="Noegel A.A."/>
            <person name="Eichinger L."/>
            <person name="Gallinger C."/>
            <person name="Pawlowski J."/>
            <person name="Sierra R."/>
            <person name="Euteneuer U."/>
            <person name="Pillet L."/>
            <person name="Moustafa A."/>
            <person name="Platzer M."/>
            <person name="Groth M."/>
            <person name="Szafranski K."/>
            <person name="Schliwa M."/>
        </authorList>
    </citation>
    <scope>NUCLEOTIDE SEQUENCE [LARGE SCALE GENOMIC DNA]</scope>
</reference>
<dbReference type="AlphaFoldDB" id="X6LE71"/>
<evidence type="ECO:0000313" key="1">
    <source>
        <dbReference type="EMBL" id="ETN99386.1"/>
    </source>
</evidence>
<dbReference type="Proteomes" id="UP000023152">
    <property type="component" value="Unassembled WGS sequence"/>
</dbReference>
<feature type="non-terminal residue" evidence="1">
    <location>
        <position position="1"/>
    </location>
</feature>
<accession>X6LE71</accession>
<keyword evidence="2" id="KW-1185">Reference proteome</keyword>
<gene>
    <name evidence="1" type="ORF">RFI_38095</name>
</gene>
<organism evidence="1 2">
    <name type="scientific">Reticulomyxa filosa</name>
    <dbReference type="NCBI Taxonomy" id="46433"/>
    <lineage>
        <taxon>Eukaryota</taxon>
        <taxon>Sar</taxon>
        <taxon>Rhizaria</taxon>
        <taxon>Retaria</taxon>
        <taxon>Foraminifera</taxon>
        <taxon>Monothalamids</taxon>
        <taxon>Reticulomyxidae</taxon>
        <taxon>Reticulomyxa</taxon>
    </lineage>
</organism>
<sequence length="145" mass="17641">IANYLIILYLLYISFKNKFDCNFSTFVILLFFQLYWQNYRIMSSNDAGVVNLYCIRKYELILCLFIKKKKEKNVLEQIQVFKGFQFFKKQSKMENIFYAYTQSNQTSLTPHYFSFNQTFQEKHCHFLFDKTVNYPQIRMGPFNEP</sequence>
<proteinExistence type="predicted"/>